<evidence type="ECO:0000256" key="6">
    <source>
        <dbReference type="SAM" id="Phobius"/>
    </source>
</evidence>
<feature type="transmembrane region" description="Helical" evidence="6">
    <location>
        <begin position="661"/>
        <end position="685"/>
    </location>
</feature>
<keyword evidence="2" id="KW-1003">Cell membrane</keyword>
<dbReference type="RefSeq" id="WP_236339750.1">
    <property type="nucleotide sequence ID" value="NZ_CAKMMF010000006.1"/>
</dbReference>
<dbReference type="PANTHER" id="PTHR30287:SF2">
    <property type="entry name" value="BLL1001 PROTEIN"/>
    <property type="match status" value="1"/>
</dbReference>
<name>A0ABM9SFG5_9BACL</name>
<evidence type="ECO:0000313" key="8">
    <source>
        <dbReference type="EMBL" id="CAH1200478.1"/>
    </source>
</evidence>
<evidence type="ECO:0000259" key="7">
    <source>
        <dbReference type="Pfam" id="PF02687"/>
    </source>
</evidence>
<dbReference type="InterPro" id="IPR038766">
    <property type="entry name" value="Membrane_comp_ABC_pdt"/>
</dbReference>
<feature type="transmembrane region" description="Helical" evidence="6">
    <location>
        <begin position="351"/>
        <end position="375"/>
    </location>
</feature>
<feature type="transmembrane region" description="Helical" evidence="6">
    <location>
        <begin position="306"/>
        <end position="331"/>
    </location>
</feature>
<evidence type="ECO:0000256" key="2">
    <source>
        <dbReference type="ARBA" id="ARBA00022475"/>
    </source>
</evidence>
<keyword evidence="3 6" id="KW-0812">Transmembrane</keyword>
<feature type="transmembrane region" description="Helical" evidence="6">
    <location>
        <begin position="758"/>
        <end position="782"/>
    </location>
</feature>
<dbReference type="Proteomes" id="UP000838686">
    <property type="component" value="Unassembled WGS sequence"/>
</dbReference>
<sequence>MLAVWTLSRAYLRKKKLQNGLIALLILLSTLLLATSSAVISNTSNIFTDRHNAENGSHQLLLLGAGLHDPQFVHDWWKKQEGVTASELMPYRSLSGINYQGKETANMYLYMMDTQGTPPRVDNLAVAQGAKSEQPEQGTVWVPTSLASSHGLHAGDTIEFNTGNHRFELTISAVVIDIPFGGPFATSARIWMNNEDYKEQLQEMPGTDKYMLALRFEDYEEQGGYWERFEQALGSPYLESKMEFEEIASFYLIINQVIGFIMVFLGIVMMLVALYTIGFTISDAILSQYRTIGVLKTIGLTANKIIAAYVLQYACLASIAVIPGLMASNWISRLIVASSLSVLRTEHNDISLQGTAEAIVIGAAMFLLVIICVLFHTNKARSVQPVQAIRYGMSEEESSKLTGRLLAGGAESRGRGFGRFPVAAVLGFRHIQKHRKGSLLMLILATVTTAVLVLGFILMNSIFSIKQTASLWGYDSSDIAVTIVNKAAFSREKFEQELLADSRIKNIGWIGYANSVIPYADARSLNINTSVVDGSYEEMGYTVLKGHNPRNKNEIAIGVNVSRELGKEIGDVVEVYVQGHKYNLAVTGIYQAIANMSYSARMTADTIRMHNADYNDMEISLINLHDSEQSDAFVKALNAKQGESVSAVTQQTLLDAVYKEAVSVLIVPMSLMGLLFLFVTFIIIYTTCRISIRKEGKTYGIYKSIGMTANKIRISVTLGIVAVAALGTALGVFIGVYVLPFMLGSVLVNYGLVELPLILSWGGIVAMAATSLIAAFLGSWLSSRVIKGTSPRILVEE</sequence>
<comment type="subcellular location">
    <subcellularLocation>
        <location evidence="1">Cell membrane</location>
        <topology evidence="1">Multi-pass membrane protein</topology>
    </subcellularLocation>
</comment>
<dbReference type="PANTHER" id="PTHR30287">
    <property type="entry name" value="MEMBRANE COMPONENT OF PREDICTED ABC SUPERFAMILY METABOLITE UPTAKE TRANSPORTER"/>
    <property type="match status" value="1"/>
</dbReference>
<keyword evidence="4 6" id="KW-1133">Transmembrane helix</keyword>
<keyword evidence="9" id="KW-1185">Reference proteome</keyword>
<evidence type="ECO:0000256" key="3">
    <source>
        <dbReference type="ARBA" id="ARBA00022692"/>
    </source>
</evidence>
<gene>
    <name evidence="8" type="ORF">PAECIP111893_01392</name>
</gene>
<feature type="domain" description="ABC3 transporter permease C-terminal" evidence="7">
    <location>
        <begin position="671"/>
        <end position="791"/>
    </location>
</feature>
<organism evidence="8 9">
    <name type="scientific">Paenibacillus plantiphilus</name>
    <dbReference type="NCBI Taxonomy" id="2905650"/>
    <lineage>
        <taxon>Bacteria</taxon>
        <taxon>Bacillati</taxon>
        <taxon>Bacillota</taxon>
        <taxon>Bacilli</taxon>
        <taxon>Bacillales</taxon>
        <taxon>Paenibacillaceae</taxon>
        <taxon>Paenibacillus</taxon>
    </lineage>
</organism>
<feature type="transmembrane region" description="Helical" evidence="6">
    <location>
        <begin position="439"/>
        <end position="459"/>
    </location>
</feature>
<feature type="transmembrane region" description="Helical" evidence="6">
    <location>
        <begin position="257"/>
        <end position="286"/>
    </location>
</feature>
<evidence type="ECO:0000256" key="4">
    <source>
        <dbReference type="ARBA" id="ARBA00022989"/>
    </source>
</evidence>
<accession>A0ABM9SFG5</accession>
<evidence type="ECO:0000313" key="9">
    <source>
        <dbReference type="Proteomes" id="UP000838686"/>
    </source>
</evidence>
<comment type="caution">
    <text evidence="8">The sequence shown here is derived from an EMBL/GenBank/DDBJ whole genome shotgun (WGS) entry which is preliminary data.</text>
</comment>
<reference evidence="8" key="1">
    <citation type="submission" date="2022-01" db="EMBL/GenBank/DDBJ databases">
        <authorList>
            <person name="Criscuolo A."/>
        </authorList>
    </citation>
    <scope>NUCLEOTIDE SEQUENCE</scope>
    <source>
        <strain evidence="8">CIP111893</strain>
    </source>
</reference>
<dbReference type="EMBL" id="CAKMMF010000006">
    <property type="protein sequence ID" value="CAH1200478.1"/>
    <property type="molecule type" value="Genomic_DNA"/>
</dbReference>
<evidence type="ECO:0000256" key="5">
    <source>
        <dbReference type="ARBA" id="ARBA00023136"/>
    </source>
</evidence>
<dbReference type="InterPro" id="IPR003838">
    <property type="entry name" value="ABC3_permease_C"/>
</dbReference>
<proteinExistence type="predicted"/>
<keyword evidence="5 6" id="KW-0472">Membrane</keyword>
<protein>
    <recommendedName>
        <fullName evidence="7">ABC3 transporter permease C-terminal domain-containing protein</fullName>
    </recommendedName>
</protein>
<dbReference type="Pfam" id="PF02687">
    <property type="entry name" value="FtsX"/>
    <property type="match status" value="2"/>
</dbReference>
<feature type="domain" description="ABC3 transporter permease C-terminal" evidence="7">
    <location>
        <begin position="264"/>
        <end position="385"/>
    </location>
</feature>
<evidence type="ECO:0000256" key="1">
    <source>
        <dbReference type="ARBA" id="ARBA00004651"/>
    </source>
</evidence>
<feature type="transmembrane region" description="Helical" evidence="6">
    <location>
        <begin position="716"/>
        <end position="738"/>
    </location>
</feature>